<dbReference type="InterPro" id="IPR000515">
    <property type="entry name" value="MetI-like"/>
</dbReference>
<keyword evidence="6 8" id="KW-1133">Transmembrane helix</keyword>
<dbReference type="Gene3D" id="1.10.3720.10">
    <property type="entry name" value="MetI-like"/>
    <property type="match status" value="1"/>
</dbReference>
<name>A0ABS9WBZ7_9PROT</name>
<feature type="transmembrane region" description="Helical" evidence="8">
    <location>
        <begin position="174"/>
        <end position="200"/>
    </location>
</feature>
<evidence type="ECO:0000256" key="4">
    <source>
        <dbReference type="ARBA" id="ARBA00022475"/>
    </source>
</evidence>
<organism evidence="10 11">
    <name type="scientific">Teichococcus vastitatis</name>
    <dbReference type="NCBI Taxonomy" id="2307076"/>
    <lineage>
        <taxon>Bacteria</taxon>
        <taxon>Pseudomonadati</taxon>
        <taxon>Pseudomonadota</taxon>
        <taxon>Alphaproteobacteria</taxon>
        <taxon>Acetobacterales</taxon>
        <taxon>Roseomonadaceae</taxon>
        <taxon>Roseomonas</taxon>
    </lineage>
</organism>
<evidence type="ECO:0000256" key="5">
    <source>
        <dbReference type="ARBA" id="ARBA00022692"/>
    </source>
</evidence>
<evidence type="ECO:0000256" key="1">
    <source>
        <dbReference type="ARBA" id="ARBA00004429"/>
    </source>
</evidence>
<dbReference type="PANTHER" id="PTHR30614">
    <property type="entry name" value="MEMBRANE COMPONENT OF AMINO ACID ABC TRANSPORTER"/>
    <property type="match status" value="1"/>
</dbReference>
<dbReference type="SUPFAM" id="SSF161098">
    <property type="entry name" value="MetI-like"/>
    <property type="match status" value="1"/>
</dbReference>
<keyword evidence="5 8" id="KW-0812">Transmembrane</keyword>
<keyword evidence="4" id="KW-1003">Cell membrane</keyword>
<dbReference type="InterPro" id="IPR043429">
    <property type="entry name" value="ArtM/GltK/GlnP/TcyL/YhdX-like"/>
</dbReference>
<evidence type="ECO:0000313" key="10">
    <source>
        <dbReference type="EMBL" id="MCI0756826.1"/>
    </source>
</evidence>
<dbReference type="CDD" id="cd06261">
    <property type="entry name" value="TM_PBP2"/>
    <property type="match status" value="1"/>
</dbReference>
<evidence type="ECO:0000256" key="7">
    <source>
        <dbReference type="ARBA" id="ARBA00023136"/>
    </source>
</evidence>
<keyword evidence="7 8" id="KW-0472">Membrane</keyword>
<dbReference type="NCBIfam" id="TIGR01726">
    <property type="entry name" value="HEQRo_perm_3TM"/>
    <property type="match status" value="1"/>
</dbReference>
<dbReference type="PROSITE" id="PS50928">
    <property type="entry name" value="ABC_TM1"/>
    <property type="match status" value="1"/>
</dbReference>
<proteinExistence type="inferred from homology"/>
<comment type="caution">
    <text evidence="10">The sequence shown here is derived from an EMBL/GenBank/DDBJ whole genome shotgun (WGS) entry which is preliminary data.</text>
</comment>
<feature type="transmembrane region" description="Helical" evidence="8">
    <location>
        <begin position="43"/>
        <end position="61"/>
    </location>
</feature>
<keyword evidence="11" id="KW-1185">Reference proteome</keyword>
<protein>
    <submittedName>
        <fullName evidence="10">Amino acid ABC transporter permease</fullName>
    </submittedName>
</protein>
<dbReference type="InterPro" id="IPR010065">
    <property type="entry name" value="AA_ABC_transptr_permease_3TM"/>
</dbReference>
<evidence type="ECO:0000259" key="9">
    <source>
        <dbReference type="PROSITE" id="PS50928"/>
    </source>
</evidence>
<evidence type="ECO:0000256" key="2">
    <source>
        <dbReference type="ARBA" id="ARBA00010072"/>
    </source>
</evidence>
<evidence type="ECO:0000256" key="6">
    <source>
        <dbReference type="ARBA" id="ARBA00022989"/>
    </source>
</evidence>
<feature type="transmembrane region" description="Helical" evidence="8">
    <location>
        <begin position="323"/>
        <end position="341"/>
    </location>
</feature>
<dbReference type="InterPro" id="IPR035906">
    <property type="entry name" value="MetI-like_sf"/>
</dbReference>
<feature type="transmembrane region" description="Helical" evidence="8">
    <location>
        <begin position="252"/>
        <end position="272"/>
    </location>
</feature>
<feature type="domain" description="ABC transmembrane type-1" evidence="9">
    <location>
        <begin position="177"/>
        <end position="371"/>
    </location>
</feature>
<evidence type="ECO:0000313" key="11">
    <source>
        <dbReference type="Proteomes" id="UP001201985"/>
    </source>
</evidence>
<feature type="transmembrane region" description="Helical" evidence="8">
    <location>
        <begin position="347"/>
        <end position="366"/>
    </location>
</feature>
<dbReference type="RefSeq" id="WP_120007044.1">
    <property type="nucleotide sequence ID" value="NZ_JALBUU010000125.1"/>
</dbReference>
<accession>A0ABS9WBZ7</accession>
<feature type="transmembrane region" description="Helical" evidence="8">
    <location>
        <begin position="117"/>
        <end position="133"/>
    </location>
</feature>
<evidence type="ECO:0000256" key="3">
    <source>
        <dbReference type="ARBA" id="ARBA00022448"/>
    </source>
</evidence>
<feature type="transmembrane region" description="Helical" evidence="8">
    <location>
        <begin position="212"/>
        <end position="240"/>
    </location>
</feature>
<feature type="transmembrane region" description="Helical" evidence="8">
    <location>
        <begin position="145"/>
        <end position="168"/>
    </location>
</feature>
<dbReference type="Pfam" id="PF00528">
    <property type="entry name" value="BPD_transp_1"/>
    <property type="match status" value="1"/>
</dbReference>
<sequence length="384" mass="42446">MAEIAAEASAPRPLQDAVIGPRRPPLLAVGPVAWAKTNLFSSWLSTAVTLALGYLIIRWAMGFIDWAFVNAIWSVPVTNGQAQTQACRALNGTGACWAVVTEKHRFMLFGTYPYEEHWRPALCVLLFIGLYIVSAMRRFWRKELALIWIGTLALIGLLMWGGVFGLSYVPQERWGGLVITLILSTFGIALAFPLSILVALGRRSRLPAIKTLCILYVELIRGVPLISLLFMASVMFPLFLPEGINIDKLLRAQVAIILFAAAYLAEVVRGGLQALPRGQYEAADALGLGFWQKTGFIILPQALRLVIPPLVNTFIGMFKDTSLVLIIGIFDLLTAGKTAIVEPAWQGFGIEIYVTIGLIYFIFCFAMSRYSQGLEAELNQHRVR</sequence>
<dbReference type="PANTHER" id="PTHR30614:SF41">
    <property type="entry name" value="INNER MEMBRANE AMINO-ACID ABC TRANSPORTER PERMEASE PROTEIN YHDY"/>
    <property type="match status" value="1"/>
</dbReference>
<dbReference type="EMBL" id="JALBUU010000125">
    <property type="protein sequence ID" value="MCI0756826.1"/>
    <property type="molecule type" value="Genomic_DNA"/>
</dbReference>
<gene>
    <name evidence="10" type="ORF">MON41_24635</name>
</gene>
<reference evidence="10 11" key="1">
    <citation type="submission" date="2022-03" db="EMBL/GenBank/DDBJ databases">
        <title>Complete genome analysis of Roseomonas KG 17.1 : a prolific producer of plant growth promoters.</title>
        <authorList>
            <person name="Saadouli I."/>
            <person name="Najjari A."/>
            <person name="Mosbah A."/>
            <person name="Ouzari H.I."/>
        </authorList>
    </citation>
    <scope>NUCLEOTIDE SEQUENCE [LARGE SCALE GENOMIC DNA]</scope>
    <source>
        <strain evidence="10 11">KG17-1</strain>
    </source>
</reference>
<keyword evidence="3 8" id="KW-0813">Transport</keyword>
<comment type="subcellular location">
    <subcellularLocation>
        <location evidence="1">Cell inner membrane</location>
        <topology evidence="1">Multi-pass membrane protein</topology>
    </subcellularLocation>
    <subcellularLocation>
        <location evidence="8">Cell membrane</location>
        <topology evidence="8">Multi-pass membrane protein</topology>
    </subcellularLocation>
</comment>
<evidence type="ECO:0000256" key="8">
    <source>
        <dbReference type="RuleBase" id="RU363032"/>
    </source>
</evidence>
<comment type="similarity">
    <text evidence="2">Belongs to the binding-protein-dependent transport system permease family. HisMQ subfamily.</text>
</comment>
<dbReference type="Proteomes" id="UP001201985">
    <property type="component" value="Unassembled WGS sequence"/>
</dbReference>